<feature type="non-terminal residue" evidence="2">
    <location>
        <position position="92"/>
    </location>
</feature>
<accession>A0ABN9EZ32</accession>
<sequence>MQPGRSGKGGTSKPLPPPEPYQARCPQHGGLLWGRGAPPKNHLVPMLMGTYIINIKDRPLPIIAVKIRRSAKLTDFYPHSPIKKNVPNSQKT</sequence>
<name>A0ABN9EZ32_9NEOB</name>
<evidence type="ECO:0000256" key="1">
    <source>
        <dbReference type="SAM" id="MobiDB-lite"/>
    </source>
</evidence>
<dbReference type="EMBL" id="CATNWA010016028">
    <property type="protein sequence ID" value="CAI9589125.1"/>
    <property type="molecule type" value="Genomic_DNA"/>
</dbReference>
<reference evidence="2" key="1">
    <citation type="submission" date="2023-05" db="EMBL/GenBank/DDBJ databases">
        <authorList>
            <person name="Stuckert A."/>
        </authorList>
    </citation>
    <scope>NUCLEOTIDE SEQUENCE</scope>
</reference>
<organism evidence="2 3">
    <name type="scientific">Staurois parvus</name>
    <dbReference type="NCBI Taxonomy" id="386267"/>
    <lineage>
        <taxon>Eukaryota</taxon>
        <taxon>Metazoa</taxon>
        <taxon>Chordata</taxon>
        <taxon>Craniata</taxon>
        <taxon>Vertebrata</taxon>
        <taxon>Euteleostomi</taxon>
        <taxon>Amphibia</taxon>
        <taxon>Batrachia</taxon>
        <taxon>Anura</taxon>
        <taxon>Neobatrachia</taxon>
        <taxon>Ranoidea</taxon>
        <taxon>Ranidae</taxon>
        <taxon>Staurois</taxon>
    </lineage>
</organism>
<feature type="region of interest" description="Disordered" evidence="1">
    <location>
        <begin position="1"/>
        <end position="30"/>
    </location>
</feature>
<protein>
    <submittedName>
        <fullName evidence="2">Uncharacterized protein</fullName>
    </submittedName>
</protein>
<dbReference type="Proteomes" id="UP001162483">
    <property type="component" value="Unassembled WGS sequence"/>
</dbReference>
<gene>
    <name evidence="2" type="ORF">SPARVUS_LOCUS10847404</name>
</gene>
<keyword evidence="3" id="KW-1185">Reference proteome</keyword>
<evidence type="ECO:0000313" key="2">
    <source>
        <dbReference type="EMBL" id="CAI9589125.1"/>
    </source>
</evidence>
<proteinExistence type="predicted"/>
<comment type="caution">
    <text evidence="2">The sequence shown here is derived from an EMBL/GenBank/DDBJ whole genome shotgun (WGS) entry which is preliminary data.</text>
</comment>
<feature type="compositionally biased region" description="Gly residues" evidence="1">
    <location>
        <begin position="1"/>
        <end position="10"/>
    </location>
</feature>
<evidence type="ECO:0000313" key="3">
    <source>
        <dbReference type="Proteomes" id="UP001162483"/>
    </source>
</evidence>